<comment type="similarity">
    <text evidence="3 7">Belongs to the transthyretin family. 5-hydroxyisourate hydrolase subfamily.</text>
</comment>
<dbReference type="SUPFAM" id="SSF49472">
    <property type="entry name" value="Transthyretin (synonym: prealbumin)"/>
    <property type="match status" value="1"/>
</dbReference>
<dbReference type="InterPro" id="IPR036817">
    <property type="entry name" value="Transthyretin/HIU_hydrolase_sf"/>
</dbReference>
<dbReference type="GO" id="GO:0033971">
    <property type="term" value="F:hydroxyisourate hydrolase activity"/>
    <property type="evidence" value="ECO:0007669"/>
    <property type="project" value="UniProtKB-EC"/>
</dbReference>
<gene>
    <name evidence="9" type="primary">uraH</name>
    <name evidence="9" type="ORF">JY500_10910</name>
</gene>
<evidence type="ECO:0000256" key="4">
    <source>
        <dbReference type="ARBA" id="ARBA00011881"/>
    </source>
</evidence>
<evidence type="ECO:0000256" key="2">
    <source>
        <dbReference type="ARBA" id="ARBA00002704"/>
    </source>
</evidence>
<evidence type="ECO:0000313" key="10">
    <source>
        <dbReference type="Proteomes" id="UP000663570"/>
    </source>
</evidence>
<sequence>MGRLTTHVLDTAHGCPAAGMHYALFAADGTTPLVQGVTNADGRCDAPLLEGESLVAGHYELRFEVAAYFRAAGVQLPEPPFLSEVSIAFGVADTAAHYHVPLLVSPWAYSTYRGS</sequence>
<dbReference type="NCBIfam" id="TIGR02962">
    <property type="entry name" value="hdxy_isourate"/>
    <property type="match status" value="1"/>
</dbReference>
<keyword evidence="10" id="KW-1185">Reference proteome</keyword>
<dbReference type="PANTHER" id="PTHR10395">
    <property type="entry name" value="URICASE AND TRANSTHYRETIN-RELATED"/>
    <property type="match status" value="1"/>
</dbReference>
<dbReference type="CDD" id="cd05822">
    <property type="entry name" value="TLP_HIUase"/>
    <property type="match status" value="1"/>
</dbReference>
<reference evidence="9 10" key="1">
    <citation type="submission" date="2021-02" db="EMBL/GenBank/DDBJ databases">
        <title>Niveibacterium changnyeongensis HC41.</title>
        <authorList>
            <person name="Kang M."/>
        </authorList>
    </citation>
    <scope>NUCLEOTIDE SEQUENCE [LARGE SCALE GENOMIC DNA]</scope>
    <source>
        <strain evidence="9 10">HC41</strain>
    </source>
</reference>
<accession>A0ABX7LZT6</accession>
<evidence type="ECO:0000259" key="8">
    <source>
        <dbReference type="Pfam" id="PF00576"/>
    </source>
</evidence>
<dbReference type="RefSeq" id="WP_206252244.1">
    <property type="nucleotide sequence ID" value="NZ_CP071060.1"/>
</dbReference>
<comment type="function">
    <text evidence="2">Catalyzes the hydrolysis of 5-hydroxyisourate (HIU) to 2-oxo-4-hydroxy-4-carboxy-5-ureidoimidazoline (OHCU).</text>
</comment>
<dbReference type="EC" id="3.5.2.17" evidence="7"/>
<dbReference type="Gene3D" id="2.60.40.180">
    <property type="entry name" value="Transthyretin/hydroxyisourate hydrolase domain"/>
    <property type="match status" value="1"/>
</dbReference>
<protein>
    <recommendedName>
        <fullName evidence="7">5-hydroxyisourate hydrolase</fullName>
        <shortName evidence="7">HIU hydrolase</shortName>
        <shortName evidence="7">HIUHase</shortName>
        <ecNumber evidence="7">3.5.2.17</ecNumber>
    </recommendedName>
</protein>
<evidence type="ECO:0000256" key="7">
    <source>
        <dbReference type="RuleBase" id="RU361270"/>
    </source>
</evidence>
<organism evidence="9 10">
    <name type="scientific">Niveibacterium microcysteis</name>
    <dbReference type="NCBI Taxonomy" id="2811415"/>
    <lineage>
        <taxon>Bacteria</taxon>
        <taxon>Pseudomonadati</taxon>
        <taxon>Pseudomonadota</taxon>
        <taxon>Betaproteobacteria</taxon>
        <taxon>Rhodocyclales</taxon>
        <taxon>Rhodocyclaceae</taxon>
        <taxon>Niveibacterium</taxon>
    </lineage>
</organism>
<proteinExistence type="inferred from homology"/>
<dbReference type="Proteomes" id="UP000663570">
    <property type="component" value="Chromosome"/>
</dbReference>
<evidence type="ECO:0000256" key="3">
    <source>
        <dbReference type="ARBA" id="ARBA00009850"/>
    </source>
</evidence>
<dbReference type="PANTHER" id="PTHR10395:SF7">
    <property type="entry name" value="5-HYDROXYISOURATE HYDROLASE"/>
    <property type="match status" value="1"/>
</dbReference>
<keyword evidence="5 7" id="KW-0659">Purine metabolism</keyword>
<dbReference type="EMBL" id="CP071060">
    <property type="protein sequence ID" value="QSI75042.1"/>
    <property type="molecule type" value="Genomic_DNA"/>
</dbReference>
<evidence type="ECO:0000256" key="1">
    <source>
        <dbReference type="ARBA" id="ARBA00001043"/>
    </source>
</evidence>
<evidence type="ECO:0000256" key="5">
    <source>
        <dbReference type="ARBA" id="ARBA00022631"/>
    </source>
</evidence>
<comment type="subunit">
    <text evidence="4 7">Homotetramer.</text>
</comment>
<feature type="domain" description="Transthyretin/hydroxyisourate hydrolase" evidence="8">
    <location>
        <begin position="4"/>
        <end position="114"/>
    </location>
</feature>
<dbReference type="PRINTS" id="PR00189">
    <property type="entry name" value="TRNSTHYRETIN"/>
</dbReference>
<dbReference type="InterPro" id="IPR023416">
    <property type="entry name" value="Transthyretin/HIU_hydrolase_d"/>
</dbReference>
<comment type="catalytic activity">
    <reaction evidence="1 7">
        <text>5-hydroxyisourate + H2O = 5-hydroxy-2-oxo-4-ureido-2,5-dihydro-1H-imidazole-5-carboxylate + H(+)</text>
        <dbReference type="Rhea" id="RHEA:23736"/>
        <dbReference type="ChEBI" id="CHEBI:15377"/>
        <dbReference type="ChEBI" id="CHEBI:15378"/>
        <dbReference type="ChEBI" id="CHEBI:18072"/>
        <dbReference type="ChEBI" id="CHEBI:58639"/>
        <dbReference type="EC" id="3.5.2.17"/>
    </reaction>
</comment>
<dbReference type="Pfam" id="PF00576">
    <property type="entry name" value="Transthyretin"/>
    <property type="match status" value="1"/>
</dbReference>
<evidence type="ECO:0000256" key="6">
    <source>
        <dbReference type="ARBA" id="ARBA00022801"/>
    </source>
</evidence>
<evidence type="ECO:0000313" key="9">
    <source>
        <dbReference type="EMBL" id="QSI75042.1"/>
    </source>
</evidence>
<keyword evidence="6 7" id="KW-0378">Hydrolase</keyword>
<dbReference type="InterPro" id="IPR000895">
    <property type="entry name" value="Transthyretin/HIU_hydrolase"/>
</dbReference>
<name>A0ABX7LZT6_9RHOO</name>
<dbReference type="InterPro" id="IPR014306">
    <property type="entry name" value="Hydroxyisourate_hydrolase"/>
</dbReference>